<dbReference type="InterPro" id="IPR035919">
    <property type="entry name" value="EAL_sf"/>
</dbReference>
<feature type="transmembrane region" description="Helical" evidence="1">
    <location>
        <begin position="52"/>
        <end position="77"/>
    </location>
</feature>
<dbReference type="InterPro" id="IPR043128">
    <property type="entry name" value="Rev_trsase/Diguanyl_cyclase"/>
</dbReference>
<dbReference type="SUPFAM" id="SSF55073">
    <property type="entry name" value="Nucleotide cyclase"/>
    <property type="match status" value="1"/>
</dbReference>
<dbReference type="RefSeq" id="WP_308710687.1">
    <property type="nucleotide sequence ID" value="NZ_JAVHUY010000002.1"/>
</dbReference>
<dbReference type="PROSITE" id="PS50887">
    <property type="entry name" value="GGDEF"/>
    <property type="match status" value="1"/>
</dbReference>
<dbReference type="CDD" id="cd01948">
    <property type="entry name" value="EAL"/>
    <property type="match status" value="1"/>
</dbReference>
<dbReference type="Pfam" id="PF01590">
    <property type="entry name" value="GAF"/>
    <property type="match status" value="1"/>
</dbReference>
<keyword evidence="1" id="KW-0812">Transmembrane</keyword>
<evidence type="ECO:0000259" key="2">
    <source>
        <dbReference type="PROSITE" id="PS50883"/>
    </source>
</evidence>
<feature type="transmembrane region" description="Helical" evidence="1">
    <location>
        <begin position="158"/>
        <end position="184"/>
    </location>
</feature>
<dbReference type="NCBIfam" id="TIGR00254">
    <property type="entry name" value="GGDEF"/>
    <property type="match status" value="1"/>
</dbReference>
<organism evidence="4 5">
    <name type="scientific">Phytohabitans maris</name>
    <dbReference type="NCBI Taxonomy" id="3071409"/>
    <lineage>
        <taxon>Bacteria</taxon>
        <taxon>Bacillati</taxon>
        <taxon>Actinomycetota</taxon>
        <taxon>Actinomycetes</taxon>
        <taxon>Micromonosporales</taxon>
        <taxon>Micromonosporaceae</taxon>
    </lineage>
</organism>
<dbReference type="CDD" id="cd01949">
    <property type="entry name" value="GGDEF"/>
    <property type="match status" value="1"/>
</dbReference>
<dbReference type="SMART" id="SM00065">
    <property type="entry name" value="GAF"/>
    <property type="match status" value="1"/>
</dbReference>
<dbReference type="Proteomes" id="UP001230908">
    <property type="component" value="Unassembled WGS sequence"/>
</dbReference>
<keyword evidence="1" id="KW-1133">Transmembrane helix</keyword>
<sequence>MAKRRRSAGRAAERGWLITGPLGLLAAIWAATLALAQTNWTEAPGIHYPAVYQTWGVAALLLAVFVGAEVAVFHFVIRRQGFIITINEIPLVLALFYLPPLMVVLAYSASTLIAQIRRRSAPVKLWFNVAKNAAGTSLAGLVLLALPSIQDDVGPSTWGVLFAAVATHVLVTLIAVIGVISLVQGPQAGREVIRTANPTLLTTAVNVAIGLVILIVLSATLWAVVLLVVLVTVLALVYRSYARFVQQHRMLTDLYELTQAVGGDRHGDTLADTLLGRVRAMMQAEYATLWLPAQGRHPEVMLSARVDDSGLLDVAPTPVAVRARSQEEGGRTVAVGARFETDGGLRDALRDSGVKDVIVTPLRSGSAVIGTLEVVNRLGDLGNFTGADVRMLETIAAHAGVAVENSRLVDRLRYDAYHDGLTALANRRRITEALEESVVVRAPGEVVAVLLFDVDRLRDVNESLGHAAGDKLLAEVARRLRAFAPPAALVGRVGGDEFVVTLRSESIEAAAQLAAELREQVRDPIMFGTLTLDVDTAVGVVVHPDHGTDPATLLQRADVAATTAKSVPGGVQLFSAGLESRSVRRLELAGDLRRALDNEELEVYFQPKVTLTDRRLVGVECLARWEHPAHGAVSPEDFVAVAEHTGQLGRLTEAVLKEGLRRCREWADADRPLSVAVNLSPRTLVDPGFPGRVEALLREYGVSPERVTFEIKEDGVTGPTDRPLPTLRRLREIGVRLSVDDFGTGYSSLSYLRRLPVHEVKIDRSFVQGMATDAGDLAIVRAVVALSLQFGLTVVAEGVESELTLDLLKEMGCEIGQGFLFSRPLPYERLEAWFGARTEAEPTPLGEVRRLRAVT</sequence>
<feature type="transmembrane region" description="Helical" evidence="1">
    <location>
        <begin position="204"/>
        <end position="237"/>
    </location>
</feature>
<evidence type="ECO:0000259" key="3">
    <source>
        <dbReference type="PROSITE" id="PS50887"/>
    </source>
</evidence>
<dbReference type="Gene3D" id="3.30.450.40">
    <property type="match status" value="1"/>
</dbReference>
<evidence type="ECO:0000256" key="1">
    <source>
        <dbReference type="SAM" id="Phobius"/>
    </source>
</evidence>
<protein>
    <submittedName>
        <fullName evidence="4">Sensor domain-containing phosphodiesterase</fullName>
    </submittedName>
</protein>
<dbReference type="InterPro" id="IPR003018">
    <property type="entry name" value="GAF"/>
</dbReference>
<dbReference type="InterPro" id="IPR029016">
    <property type="entry name" value="GAF-like_dom_sf"/>
</dbReference>
<name>A0ABU0Z8U3_9ACTN</name>
<dbReference type="SMART" id="SM00052">
    <property type="entry name" value="EAL"/>
    <property type="match status" value="1"/>
</dbReference>
<comment type="caution">
    <text evidence="4">The sequence shown here is derived from an EMBL/GenBank/DDBJ whole genome shotgun (WGS) entry which is preliminary data.</text>
</comment>
<keyword evidence="1" id="KW-0472">Membrane</keyword>
<dbReference type="InterPro" id="IPR000160">
    <property type="entry name" value="GGDEF_dom"/>
</dbReference>
<evidence type="ECO:0000313" key="5">
    <source>
        <dbReference type="Proteomes" id="UP001230908"/>
    </source>
</evidence>
<evidence type="ECO:0000313" key="4">
    <source>
        <dbReference type="EMBL" id="MDQ7903413.1"/>
    </source>
</evidence>
<dbReference type="PANTHER" id="PTHR44757">
    <property type="entry name" value="DIGUANYLATE CYCLASE DGCP"/>
    <property type="match status" value="1"/>
</dbReference>
<dbReference type="PROSITE" id="PS50883">
    <property type="entry name" value="EAL"/>
    <property type="match status" value="1"/>
</dbReference>
<dbReference type="InterPro" id="IPR001633">
    <property type="entry name" value="EAL_dom"/>
</dbReference>
<dbReference type="Gene3D" id="3.30.70.270">
    <property type="match status" value="1"/>
</dbReference>
<keyword evidence="5" id="KW-1185">Reference proteome</keyword>
<dbReference type="Pfam" id="PF00563">
    <property type="entry name" value="EAL"/>
    <property type="match status" value="1"/>
</dbReference>
<accession>A0ABU0Z8U3</accession>
<feature type="domain" description="EAL" evidence="2">
    <location>
        <begin position="585"/>
        <end position="838"/>
    </location>
</feature>
<proteinExistence type="predicted"/>
<dbReference type="Pfam" id="PF00990">
    <property type="entry name" value="GGDEF"/>
    <property type="match status" value="1"/>
</dbReference>
<feature type="transmembrane region" description="Helical" evidence="1">
    <location>
        <begin position="89"/>
        <end position="113"/>
    </location>
</feature>
<reference evidence="4 5" key="1">
    <citation type="submission" date="2023-08" db="EMBL/GenBank/DDBJ databases">
        <title>Phytohabitans sansha sp. nov., isolated from marine sediment.</title>
        <authorList>
            <person name="Zhao Y."/>
            <person name="Yi K."/>
        </authorList>
    </citation>
    <scope>NUCLEOTIDE SEQUENCE [LARGE SCALE GENOMIC DNA]</scope>
    <source>
        <strain evidence="4 5">ZYX-F-186</strain>
    </source>
</reference>
<dbReference type="Gene3D" id="3.20.20.450">
    <property type="entry name" value="EAL domain"/>
    <property type="match status" value="1"/>
</dbReference>
<dbReference type="PANTHER" id="PTHR44757:SF2">
    <property type="entry name" value="BIOFILM ARCHITECTURE MAINTENANCE PROTEIN MBAA"/>
    <property type="match status" value="1"/>
</dbReference>
<dbReference type="SUPFAM" id="SSF55781">
    <property type="entry name" value="GAF domain-like"/>
    <property type="match status" value="1"/>
</dbReference>
<dbReference type="InterPro" id="IPR052155">
    <property type="entry name" value="Biofilm_reg_signaling"/>
</dbReference>
<feature type="domain" description="GGDEF" evidence="3">
    <location>
        <begin position="445"/>
        <end position="578"/>
    </location>
</feature>
<dbReference type="SUPFAM" id="SSF141868">
    <property type="entry name" value="EAL domain-like"/>
    <property type="match status" value="1"/>
</dbReference>
<dbReference type="InterPro" id="IPR029787">
    <property type="entry name" value="Nucleotide_cyclase"/>
</dbReference>
<gene>
    <name evidence="4" type="ORF">RB614_02635</name>
</gene>
<dbReference type="SMART" id="SM00267">
    <property type="entry name" value="GGDEF"/>
    <property type="match status" value="1"/>
</dbReference>
<dbReference type="EMBL" id="JAVHUY010000002">
    <property type="protein sequence ID" value="MDQ7903413.1"/>
    <property type="molecule type" value="Genomic_DNA"/>
</dbReference>